<accession>A0A0V1LKD7</accession>
<gene>
    <name evidence="1" type="ORF">T02_9642</name>
</gene>
<dbReference type="EMBL" id="JYDW01000037">
    <property type="protein sequence ID" value="KRZ59799.1"/>
    <property type="molecule type" value="Genomic_DNA"/>
</dbReference>
<sequence>MTISADADDRSSFVNADSSGSLFLHLNRMTLSIPRSIFETNFNKVYKRVEIDFGLALRAFKSISGFWTIFLRNTTKKPCHNYRFIHHYQHKYRSKLIIQRRRNSFKTITTATTTKSRVDLMAAALLLTTSEQTTSFFSQSLKTALDIEIIRVETRTVHDSHKHHF</sequence>
<evidence type="ECO:0000313" key="1">
    <source>
        <dbReference type="EMBL" id="KRZ59799.1"/>
    </source>
</evidence>
<protein>
    <submittedName>
        <fullName evidence="1">Uncharacterized protein</fullName>
    </submittedName>
</protein>
<dbReference type="AlphaFoldDB" id="A0A0V1LKD7"/>
<keyword evidence="2" id="KW-1185">Reference proteome</keyword>
<dbReference type="Proteomes" id="UP000054721">
    <property type="component" value="Unassembled WGS sequence"/>
</dbReference>
<proteinExistence type="predicted"/>
<evidence type="ECO:0000313" key="2">
    <source>
        <dbReference type="Proteomes" id="UP000054721"/>
    </source>
</evidence>
<dbReference type="OrthoDB" id="6077919at2759"/>
<organism evidence="1 2">
    <name type="scientific">Trichinella nativa</name>
    <dbReference type="NCBI Taxonomy" id="6335"/>
    <lineage>
        <taxon>Eukaryota</taxon>
        <taxon>Metazoa</taxon>
        <taxon>Ecdysozoa</taxon>
        <taxon>Nematoda</taxon>
        <taxon>Enoplea</taxon>
        <taxon>Dorylaimia</taxon>
        <taxon>Trichinellida</taxon>
        <taxon>Trichinellidae</taxon>
        <taxon>Trichinella</taxon>
    </lineage>
</organism>
<reference evidence="1 2" key="1">
    <citation type="submission" date="2015-05" db="EMBL/GenBank/DDBJ databases">
        <title>Evolution of Trichinella species and genotypes.</title>
        <authorList>
            <person name="Korhonen P.K."/>
            <person name="Edoardo P."/>
            <person name="Giuseppe L.R."/>
            <person name="Gasser R.B."/>
        </authorList>
    </citation>
    <scope>NUCLEOTIDE SEQUENCE [LARGE SCALE GENOMIC DNA]</scope>
    <source>
        <strain evidence="1">ISS10</strain>
    </source>
</reference>
<name>A0A0V1LKD7_9BILA</name>
<comment type="caution">
    <text evidence="1">The sequence shown here is derived from an EMBL/GenBank/DDBJ whole genome shotgun (WGS) entry which is preliminary data.</text>
</comment>